<name>A0AAU7LWA9_9BURK</name>
<dbReference type="RefSeq" id="WP_349280552.1">
    <property type="nucleotide sequence ID" value="NZ_CBCSCU010000021.1"/>
</dbReference>
<proteinExistence type="predicted"/>
<accession>A0AAU7LWA9</accession>
<evidence type="ECO:0000313" key="1">
    <source>
        <dbReference type="EMBL" id="XBP71198.1"/>
    </source>
</evidence>
<sequence length="45" mass="5018">MHENTERSTALHPLFLHLAHAGTANFQPNLFSHLAAGIGQLRLQR</sequence>
<dbReference type="EMBL" id="CP157675">
    <property type="protein sequence ID" value="XBP71198.1"/>
    <property type="molecule type" value="Genomic_DNA"/>
</dbReference>
<protein>
    <submittedName>
        <fullName evidence="1">Uncharacterized protein</fullName>
    </submittedName>
</protein>
<reference evidence="1" key="1">
    <citation type="submission" date="2024-05" db="EMBL/GenBank/DDBJ databases">
        <authorList>
            <person name="Bunk B."/>
            <person name="Swiderski J."/>
            <person name="Sproer C."/>
            <person name="Thiel V."/>
        </authorList>
    </citation>
    <scope>NUCLEOTIDE SEQUENCE</scope>
    <source>
        <strain evidence="1">DSM 17735</strain>
    </source>
</reference>
<dbReference type="AlphaFoldDB" id="A0AAU7LWA9"/>
<gene>
    <name evidence="1" type="ORF">ABLV49_05180</name>
</gene>
<organism evidence="1">
    <name type="scientific">Polaromonas hydrogenivorans</name>
    <dbReference type="NCBI Taxonomy" id="335476"/>
    <lineage>
        <taxon>Bacteria</taxon>
        <taxon>Pseudomonadati</taxon>
        <taxon>Pseudomonadota</taxon>
        <taxon>Betaproteobacteria</taxon>
        <taxon>Burkholderiales</taxon>
        <taxon>Comamonadaceae</taxon>
        <taxon>Polaromonas</taxon>
    </lineage>
</organism>